<evidence type="ECO:0000313" key="2">
    <source>
        <dbReference type="Proteomes" id="UP000295157"/>
    </source>
</evidence>
<keyword evidence="2" id="KW-1185">Reference proteome</keyword>
<accession>A0A4R4N5J5</accession>
<evidence type="ECO:0000313" key="1">
    <source>
        <dbReference type="EMBL" id="TDC04058.1"/>
    </source>
</evidence>
<name>A0A4R4N5J5_9ACTN</name>
<sequence length="106" mass="11610">MEDLRPHDENGPIVAAVEQWRRDRAGVLEAEGISLGVEGPFEAPGIDPVYILRLERPPVEIHVCVFRGGVLDVTRVNWDDEALEQKGVTVLSAAELGAALDRIART</sequence>
<proteinExistence type="predicted"/>
<organism evidence="1 2">
    <name type="scientific">Nonomuraea longispora</name>
    <dbReference type="NCBI Taxonomy" id="1848320"/>
    <lineage>
        <taxon>Bacteria</taxon>
        <taxon>Bacillati</taxon>
        <taxon>Actinomycetota</taxon>
        <taxon>Actinomycetes</taxon>
        <taxon>Streptosporangiales</taxon>
        <taxon>Streptosporangiaceae</taxon>
        <taxon>Nonomuraea</taxon>
    </lineage>
</organism>
<dbReference type="EMBL" id="SMJZ01000097">
    <property type="protein sequence ID" value="TDC04058.1"/>
    <property type="molecule type" value="Genomic_DNA"/>
</dbReference>
<dbReference type="AlphaFoldDB" id="A0A4R4N5J5"/>
<reference evidence="1 2" key="1">
    <citation type="submission" date="2019-02" db="EMBL/GenBank/DDBJ databases">
        <title>Draft genome sequences of novel Actinobacteria.</title>
        <authorList>
            <person name="Sahin N."/>
            <person name="Ay H."/>
            <person name="Saygin H."/>
        </authorList>
    </citation>
    <scope>NUCLEOTIDE SEQUENCE [LARGE SCALE GENOMIC DNA]</scope>
    <source>
        <strain evidence="1 2">KC201</strain>
    </source>
</reference>
<dbReference type="OrthoDB" id="5193883at2"/>
<gene>
    <name evidence="1" type="ORF">E1267_23985</name>
</gene>
<comment type="caution">
    <text evidence="1">The sequence shown here is derived from an EMBL/GenBank/DDBJ whole genome shotgun (WGS) entry which is preliminary data.</text>
</comment>
<protein>
    <submittedName>
        <fullName evidence="1">Uncharacterized protein</fullName>
    </submittedName>
</protein>
<dbReference type="RefSeq" id="WP_132335153.1">
    <property type="nucleotide sequence ID" value="NZ_SMJZ01000097.1"/>
</dbReference>
<dbReference type="Proteomes" id="UP000295157">
    <property type="component" value="Unassembled WGS sequence"/>
</dbReference>